<name>A0AAV9P498_9PEZI</name>
<dbReference type="Gene3D" id="3.40.720.10">
    <property type="entry name" value="Alkaline Phosphatase, subunit A"/>
    <property type="match status" value="1"/>
</dbReference>
<evidence type="ECO:0000313" key="4">
    <source>
        <dbReference type="EMBL" id="KAK5165839.1"/>
    </source>
</evidence>
<dbReference type="Pfam" id="PF00884">
    <property type="entry name" value="Sulfatase"/>
    <property type="match status" value="1"/>
</dbReference>
<dbReference type="EMBL" id="JAVRRT010000015">
    <property type="protein sequence ID" value="KAK5165839.1"/>
    <property type="molecule type" value="Genomic_DNA"/>
</dbReference>
<evidence type="ECO:0000256" key="1">
    <source>
        <dbReference type="ARBA" id="ARBA00008779"/>
    </source>
</evidence>
<sequence length="619" mass="69376">MDWNRTIKKPEIEAKTRRHHYLRSLATLGQPAMSTSMPSVATWPIPGCCWDKEGIVCCRCGGVRSLLLLRLAEVGLAATPKAKKPNVIVILADDQDMLLDSLSVQPNVVNQIGKQGVTYNKHYCTVAWCCPSRVNFLTGRAAHNTNVTTLTPPYGGWSKFMSEGHNDNWLPVWINTSGIKTFYAGKLMNGYSNNNFDRPAHPKGWHDSSFLIDPWTYNYFNSHWTNGYTDKVKAYPGVHTTHVNAEKALGWLDNLGKNKDQFFMMIATVAPHMGVAAGSGAPPPPASQKGKFLNQVSPRRPNFNPDTPSGNSWIRGLPKLSKADVKSGDEVHVGRLQNLAGIDEVVGDIIDKLKKYDIFDNTYIIYTSDNGFHIGNHRLKPGKRCPYEEDINVPLLIRGPNVAKGVVSTVANHHTDMAPTILEMLGVPLRPDFDGGPIAYTANDFKSQRKNEHVQVEFWDGGFAPNGYRGEESGQLYFNNTYKALRIWNPDDNFSALYSVWCDNSKEFYDMSSDYAQMHNLLLPKAIAGAPKYWKRPLPQLVARLDTLLLVLKGCKKEACRKPWDQIFPKDTVNNVEQAMDAKYDDFFRKQPKVHYKSCKGGNVISNEGPQKANVWKGK</sequence>
<dbReference type="SUPFAM" id="SSF53649">
    <property type="entry name" value="Alkaline phosphatase-like"/>
    <property type="match status" value="1"/>
</dbReference>
<evidence type="ECO:0000259" key="3">
    <source>
        <dbReference type="Pfam" id="PF00884"/>
    </source>
</evidence>
<dbReference type="PANTHER" id="PTHR43108">
    <property type="entry name" value="N-ACETYLGLUCOSAMINE-6-SULFATASE FAMILY MEMBER"/>
    <property type="match status" value="1"/>
</dbReference>
<feature type="region of interest" description="Disordered" evidence="2">
    <location>
        <begin position="278"/>
        <end position="315"/>
    </location>
</feature>
<comment type="caution">
    <text evidence="4">The sequence shown here is derived from an EMBL/GenBank/DDBJ whole genome shotgun (WGS) entry which is preliminary data.</text>
</comment>
<dbReference type="Proteomes" id="UP001337655">
    <property type="component" value="Unassembled WGS sequence"/>
</dbReference>
<organism evidence="4 5">
    <name type="scientific">Saxophila tyrrhenica</name>
    <dbReference type="NCBI Taxonomy" id="1690608"/>
    <lineage>
        <taxon>Eukaryota</taxon>
        <taxon>Fungi</taxon>
        <taxon>Dikarya</taxon>
        <taxon>Ascomycota</taxon>
        <taxon>Pezizomycotina</taxon>
        <taxon>Dothideomycetes</taxon>
        <taxon>Dothideomycetidae</taxon>
        <taxon>Mycosphaerellales</taxon>
        <taxon>Extremaceae</taxon>
        <taxon>Saxophila</taxon>
    </lineage>
</organism>
<protein>
    <recommendedName>
        <fullName evidence="3">Sulfatase N-terminal domain-containing protein</fullName>
    </recommendedName>
</protein>
<accession>A0AAV9P498</accession>
<keyword evidence="5" id="KW-1185">Reference proteome</keyword>
<feature type="domain" description="Sulfatase N-terminal" evidence="3">
    <location>
        <begin position="85"/>
        <end position="427"/>
    </location>
</feature>
<dbReference type="RefSeq" id="XP_064655851.1">
    <property type="nucleotide sequence ID" value="XM_064805992.1"/>
</dbReference>
<evidence type="ECO:0000313" key="5">
    <source>
        <dbReference type="Proteomes" id="UP001337655"/>
    </source>
</evidence>
<proteinExistence type="inferred from homology"/>
<comment type="similarity">
    <text evidence="1">Belongs to the sulfatase family.</text>
</comment>
<dbReference type="GO" id="GO:0008449">
    <property type="term" value="F:N-acetylglucosamine-6-sulfatase activity"/>
    <property type="evidence" value="ECO:0007669"/>
    <property type="project" value="TreeGrafter"/>
</dbReference>
<reference evidence="4 5" key="1">
    <citation type="submission" date="2023-08" db="EMBL/GenBank/DDBJ databases">
        <title>Black Yeasts Isolated from many extreme environments.</title>
        <authorList>
            <person name="Coleine C."/>
            <person name="Stajich J.E."/>
            <person name="Selbmann L."/>
        </authorList>
    </citation>
    <scope>NUCLEOTIDE SEQUENCE [LARGE SCALE GENOMIC DNA]</scope>
    <source>
        <strain evidence="4 5">CCFEE 5935</strain>
    </source>
</reference>
<dbReference type="InterPro" id="IPR017850">
    <property type="entry name" value="Alkaline_phosphatase_core_sf"/>
</dbReference>
<evidence type="ECO:0000256" key="2">
    <source>
        <dbReference type="SAM" id="MobiDB-lite"/>
    </source>
</evidence>
<dbReference type="AlphaFoldDB" id="A0AAV9P498"/>
<dbReference type="CDD" id="cd16147">
    <property type="entry name" value="G6S"/>
    <property type="match status" value="1"/>
</dbReference>
<gene>
    <name evidence="4" type="ORF">LTR77_008762</name>
</gene>
<dbReference type="PANTHER" id="PTHR43108:SF8">
    <property type="entry name" value="SD21168P"/>
    <property type="match status" value="1"/>
</dbReference>
<dbReference type="InterPro" id="IPR000917">
    <property type="entry name" value="Sulfatase_N"/>
</dbReference>
<dbReference type="GeneID" id="89930094"/>
<dbReference type="GO" id="GO:0005539">
    <property type="term" value="F:glycosaminoglycan binding"/>
    <property type="evidence" value="ECO:0007669"/>
    <property type="project" value="TreeGrafter"/>
</dbReference>